<protein>
    <submittedName>
        <fullName evidence="3">API5</fullName>
    </submittedName>
</protein>
<dbReference type="PANTHER" id="PTHR12758">
    <property type="entry name" value="APOPTOSIS INHIBITOR 5-RELATED"/>
    <property type="match status" value="1"/>
</dbReference>
<comment type="similarity">
    <text evidence="1">Belongs to the API5 family.</text>
</comment>
<dbReference type="SUPFAM" id="SSF48371">
    <property type="entry name" value="ARM repeat"/>
    <property type="match status" value="1"/>
</dbReference>
<organism evidence="3 4">
    <name type="scientific">Cordylochernes scorpioides</name>
    <dbReference type="NCBI Taxonomy" id="51811"/>
    <lineage>
        <taxon>Eukaryota</taxon>
        <taxon>Metazoa</taxon>
        <taxon>Ecdysozoa</taxon>
        <taxon>Arthropoda</taxon>
        <taxon>Chelicerata</taxon>
        <taxon>Arachnida</taxon>
        <taxon>Pseudoscorpiones</taxon>
        <taxon>Cheliferoidea</taxon>
        <taxon>Chernetidae</taxon>
        <taxon>Cordylochernes</taxon>
    </lineage>
</organism>
<evidence type="ECO:0000256" key="1">
    <source>
        <dbReference type="ARBA" id="ARBA00009515"/>
    </source>
</evidence>
<dbReference type="EMBL" id="CP092864">
    <property type="protein sequence ID" value="UYV62335.1"/>
    <property type="molecule type" value="Genomic_DNA"/>
</dbReference>
<gene>
    <name evidence="3" type="ORF">LAZ67_2000162</name>
</gene>
<proteinExistence type="inferred from homology"/>
<dbReference type="Gene3D" id="1.25.10.10">
    <property type="entry name" value="Leucine-rich Repeat Variant"/>
    <property type="match status" value="1"/>
</dbReference>
<keyword evidence="2" id="KW-0053">Apoptosis</keyword>
<evidence type="ECO:0000313" key="3">
    <source>
        <dbReference type="EMBL" id="UYV62335.1"/>
    </source>
</evidence>
<dbReference type="Proteomes" id="UP001235939">
    <property type="component" value="Chromosome 02"/>
</dbReference>
<evidence type="ECO:0000313" key="4">
    <source>
        <dbReference type="Proteomes" id="UP001235939"/>
    </source>
</evidence>
<reference evidence="3 4" key="1">
    <citation type="submission" date="2022-01" db="EMBL/GenBank/DDBJ databases">
        <title>A chromosomal length assembly of Cordylochernes scorpioides.</title>
        <authorList>
            <person name="Zeh D."/>
            <person name="Zeh J."/>
        </authorList>
    </citation>
    <scope>NUCLEOTIDE SEQUENCE [LARGE SCALE GENOMIC DNA]</scope>
    <source>
        <strain evidence="3">IN4F17</strain>
        <tissue evidence="3">Whole Body</tissue>
    </source>
</reference>
<dbReference type="PANTHER" id="PTHR12758:SF19">
    <property type="entry name" value="APOPTOSIS INHIBITOR 5"/>
    <property type="match status" value="1"/>
</dbReference>
<sequence length="126" mass="14390">MDNIDKLYNIYEKLSNAKEKILEYESDYIEILNAVKGSIQEKKLASQFISCFFKDFPHLADRALDAHLDLCEDGDSTIRKQAIKNLPNFCKNNKGFLPRIADALTQLLQIDASSEQLIVHNALMEL</sequence>
<dbReference type="InterPro" id="IPR016024">
    <property type="entry name" value="ARM-type_fold"/>
</dbReference>
<dbReference type="InterPro" id="IPR011989">
    <property type="entry name" value="ARM-like"/>
</dbReference>
<accession>A0ABY6K1B5</accession>
<keyword evidence="4" id="KW-1185">Reference proteome</keyword>
<dbReference type="InterPro" id="IPR008383">
    <property type="entry name" value="API5"/>
</dbReference>
<dbReference type="Pfam" id="PF05918">
    <property type="entry name" value="API5"/>
    <property type="match status" value="1"/>
</dbReference>
<name>A0ABY6K1B5_9ARAC</name>
<evidence type="ECO:0000256" key="2">
    <source>
        <dbReference type="ARBA" id="ARBA00022703"/>
    </source>
</evidence>